<dbReference type="GeneID" id="120269081"/>
<sequence length="119" mass="13702">MELPYPDPTRYRHLVGSLVYLRHSRPDISHAVHILGRFVAAPTYIHYGHLLRVLRYLRGTVSRGLFYSHQSTLDSRGLFDATWASSHDDRVSHQQLCIFLGSSLVVWKTKQCRLVAKSI</sequence>
<dbReference type="PANTHER" id="PTHR11439">
    <property type="entry name" value="GAG-POL-RELATED RETROTRANSPOSON"/>
    <property type="match status" value="1"/>
</dbReference>
<dbReference type="Proteomes" id="UP001515500">
    <property type="component" value="Chromosome 9"/>
</dbReference>
<reference evidence="2" key="1">
    <citation type="submission" date="2025-08" db="UniProtKB">
        <authorList>
            <consortium name="RefSeq"/>
        </authorList>
    </citation>
    <scope>IDENTIFICATION</scope>
</reference>
<dbReference type="RefSeq" id="XP_039132307.1">
    <property type="nucleotide sequence ID" value="XM_039276373.1"/>
</dbReference>
<evidence type="ECO:0000313" key="1">
    <source>
        <dbReference type="Proteomes" id="UP001515500"/>
    </source>
</evidence>
<keyword evidence="1" id="KW-1185">Reference proteome</keyword>
<proteinExistence type="predicted"/>
<protein>
    <submittedName>
        <fullName evidence="2">Uncharacterized mitochondrial protein AtMg00810-like</fullName>
    </submittedName>
</protein>
<name>A0AB40BXS3_DIOCR</name>
<dbReference type="AlphaFoldDB" id="A0AB40BXS3"/>
<gene>
    <name evidence="2" type="primary">LOC120269081</name>
</gene>
<accession>A0AB40BXS3</accession>
<dbReference type="PANTHER" id="PTHR11439:SF461">
    <property type="entry name" value="OS10G0432200 PROTEIN"/>
    <property type="match status" value="1"/>
</dbReference>
<organism evidence="1 2">
    <name type="scientific">Dioscorea cayennensis subsp. rotundata</name>
    <name type="common">White Guinea yam</name>
    <name type="synonym">Dioscorea rotundata</name>
    <dbReference type="NCBI Taxonomy" id="55577"/>
    <lineage>
        <taxon>Eukaryota</taxon>
        <taxon>Viridiplantae</taxon>
        <taxon>Streptophyta</taxon>
        <taxon>Embryophyta</taxon>
        <taxon>Tracheophyta</taxon>
        <taxon>Spermatophyta</taxon>
        <taxon>Magnoliopsida</taxon>
        <taxon>Liliopsida</taxon>
        <taxon>Dioscoreales</taxon>
        <taxon>Dioscoreaceae</taxon>
        <taxon>Dioscorea</taxon>
    </lineage>
</organism>
<evidence type="ECO:0000313" key="2">
    <source>
        <dbReference type="RefSeq" id="XP_039132307.1"/>
    </source>
</evidence>